<organism evidence="11 12">
    <name type="scientific">Methylocystis borbori</name>
    <dbReference type="NCBI Taxonomy" id="3118750"/>
    <lineage>
        <taxon>Bacteria</taxon>
        <taxon>Pseudomonadati</taxon>
        <taxon>Pseudomonadota</taxon>
        <taxon>Alphaproteobacteria</taxon>
        <taxon>Hyphomicrobiales</taxon>
        <taxon>Methylocystaceae</taxon>
        <taxon>Methylocystis</taxon>
    </lineage>
</organism>
<feature type="binding site" evidence="9">
    <location>
        <begin position="204"/>
        <end position="208"/>
    </location>
    <ligand>
        <name>ATP</name>
        <dbReference type="ChEBI" id="CHEBI:30616"/>
    </ligand>
</feature>
<feature type="active site" description="Proton donor/acceptor" evidence="9">
    <location>
        <position position="146"/>
    </location>
</feature>
<dbReference type="Proteomes" id="UP001350748">
    <property type="component" value="Unassembled WGS sequence"/>
</dbReference>
<reference evidence="11 12" key="1">
    <citation type="submission" date="2024-02" db="EMBL/GenBank/DDBJ databases">
        <authorList>
            <person name="Grouzdev D."/>
        </authorList>
    </citation>
    <scope>NUCLEOTIDE SEQUENCE [LARGE SCALE GENOMIC DNA]</scope>
    <source>
        <strain evidence="11 12">9N</strain>
    </source>
</reference>
<evidence type="ECO:0000256" key="1">
    <source>
        <dbReference type="ARBA" id="ARBA00008748"/>
    </source>
</evidence>
<feature type="site" description="Transition state stabilizer" evidence="9">
    <location>
        <position position="177"/>
    </location>
</feature>
<accession>A0ABU7XFA4</accession>
<feature type="binding site" evidence="9">
    <location>
        <position position="89"/>
    </location>
    <ligand>
        <name>substrate</name>
    </ligand>
</feature>
<feature type="binding site" evidence="9">
    <location>
        <position position="16"/>
    </location>
    <ligand>
        <name>ATP</name>
        <dbReference type="ChEBI" id="CHEBI:30616"/>
    </ligand>
</feature>
<evidence type="ECO:0000256" key="3">
    <source>
        <dbReference type="ARBA" id="ARBA00022679"/>
    </source>
</evidence>
<evidence type="ECO:0000256" key="2">
    <source>
        <dbReference type="ARBA" id="ARBA00022490"/>
    </source>
</evidence>
<comment type="subcellular location">
    <subcellularLocation>
        <location evidence="9">Cytoplasm</location>
    </subcellularLocation>
</comment>
<comment type="similarity">
    <text evidence="1 9 10">Belongs to the acetokinase family.</text>
</comment>
<dbReference type="PROSITE" id="PS01076">
    <property type="entry name" value="ACETATE_KINASE_2"/>
    <property type="match status" value="1"/>
</dbReference>
<comment type="subunit">
    <text evidence="9">Homodimer.</text>
</comment>
<dbReference type="PANTHER" id="PTHR21060">
    <property type="entry name" value="ACETATE KINASE"/>
    <property type="match status" value="1"/>
</dbReference>
<dbReference type="HAMAP" id="MF_00020">
    <property type="entry name" value="Acetate_kinase"/>
    <property type="match status" value="1"/>
</dbReference>
<keyword evidence="5 9" id="KW-0547">Nucleotide-binding</keyword>
<protein>
    <recommendedName>
        <fullName evidence="9">Acetate kinase</fullName>
        <ecNumber evidence="9">2.7.2.1</ecNumber>
    </recommendedName>
    <alternativeName>
        <fullName evidence="9">Acetokinase</fullName>
    </alternativeName>
</protein>
<gene>
    <name evidence="9" type="primary">ackA</name>
    <name evidence="11" type="ORF">V3H18_04910</name>
</gene>
<feature type="site" description="Transition state stabilizer" evidence="9">
    <location>
        <position position="237"/>
    </location>
</feature>
<dbReference type="RefSeq" id="WP_332080808.1">
    <property type="nucleotide sequence ID" value="NZ_JAZHYN010000009.1"/>
</dbReference>
<evidence type="ECO:0000256" key="6">
    <source>
        <dbReference type="ARBA" id="ARBA00022777"/>
    </source>
</evidence>
<evidence type="ECO:0000256" key="4">
    <source>
        <dbReference type="ARBA" id="ARBA00022723"/>
    </source>
</evidence>
<feature type="binding site" evidence="9">
    <location>
        <begin position="279"/>
        <end position="281"/>
    </location>
    <ligand>
        <name>ATP</name>
        <dbReference type="ChEBI" id="CHEBI:30616"/>
    </ligand>
</feature>
<dbReference type="InterPro" id="IPR043129">
    <property type="entry name" value="ATPase_NBD"/>
</dbReference>
<comment type="caution">
    <text evidence="11">The sequence shown here is derived from an EMBL/GenBank/DDBJ whole genome shotgun (WGS) entry which is preliminary data.</text>
</comment>
<name>A0ABU7XFA4_9HYPH</name>
<dbReference type="PANTHER" id="PTHR21060:SF21">
    <property type="entry name" value="ACETATE KINASE"/>
    <property type="match status" value="1"/>
</dbReference>
<dbReference type="SUPFAM" id="SSF53067">
    <property type="entry name" value="Actin-like ATPase domain"/>
    <property type="match status" value="2"/>
</dbReference>
<dbReference type="InterPro" id="IPR023865">
    <property type="entry name" value="Aliphatic_acid_kinase_CS"/>
</dbReference>
<feature type="binding site" evidence="9">
    <location>
        <position position="375"/>
    </location>
    <ligand>
        <name>Mg(2+)</name>
        <dbReference type="ChEBI" id="CHEBI:18420"/>
    </ligand>
</feature>
<dbReference type="PIRSF" id="PIRSF000722">
    <property type="entry name" value="Acetate_prop_kin"/>
    <property type="match status" value="1"/>
</dbReference>
<comment type="catalytic activity">
    <reaction evidence="9">
        <text>acetate + ATP = acetyl phosphate + ADP</text>
        <dbReference type="Rhea" id="RHEA:11352"/>
        <dbReference type="ChEBI" id="CHEBI:22191"/>
        <dbReference type="ChEBI" id="CHEBI:30089"/>
        <dbReference type="ChEBI" id="CHEBI:30616"/>
        <dbReference type="ChEBI" id="CHEBI:456216"/>
        <dbReference type="EC" id="2.7.2.1"/>
    </reaction>
</comment>
<evidence type="ECO:0000256" key="5">
    <source>
        <dbReference type="ARBA" id="ARBA00022741"/>
    </source>
</evidence>
<comment type="function">
    <text evidence="9">Catalyzes the formation of acetyl phosphate from acetate and ATP. Can also catalyze the reverse reaction.</text>
</comment>
<keyword evidence="8 9" id="KW-0460">Magnesium</keyword>
<evidence type="ECO:0000256" key="7">
    <source>
        <dbReference type="ARBA" id="ARBA00022840"/>
    </source>
</evidence>
<feature type="binding site" evidence="9">
    <location>
        <begin position="324"/>
        <end position="328"/>
    </location>
    <ligand>
        <name>ATP</name>
        <dbReference type="ChEBI" id="CHEBI:30616"/>
    </ligand>
</feature>
<dbReference type="InterPro" id="IPR000890">
    <property type="entry name" value="Aliphatic_acid_kin_short-chain"/>
</dbReference>
<keyword evidence="4 9" id="KW-0479">Metal-binding</keyword>
<comment type="cofactor">
    <cofactor evidence="9">
        <name>Mg(2+)</name>
        <dbReference type="ChEBI" id="CHEBI:18420"/>
    </cofactor>
    <cofactor evidence="9">
        <name>Mn(2+)</name>
        <dbReference type="ChEBI" id="CHEBI:29035"/>
    </cofactor>
    <text evidence="9">Mg(2+). Can also accept Mn(2+).</text>
</comment>
<dbReference type="EMBL" id="JAZHYN010000009">
    <property type="protein sequence ID" value="MEF3365870.1"/>
    <property type="molecule type" value="Genomic_DNA"/>
</dbReference>
<comment type="pathway">
    <text evidence="9">Metabolic intermediate biosynthesis; acetyl-CoA biosynthesis; acetyl-CoA from acetate: step 1/2.</text>
</comment>
<keyword evidence="3 9" id="KW-0808">Transferase</keyword>
<dbReference type="GO" id="GO:0008776">
    <property type="term" value="F:acetate kinase activity"/>
    <property type="evidence" value="ECO:0007669"/>
    <property type="project" value="UniProtKB-EC"/>
</dbReference>
<proteinExistence type="inferred from homology"/>
<keyword evidence="7 9" id="KW-0067">ATP-binding</keyword>
<evidence type="ECO:0000313" key="12">
    <source>
        <dbReference type="Proteomes" id="UP001350748"/>
    </source>
</evidence>
<sequence length="394" mass="41803">MGDHVLTLNAGSSSIKFALFVVDGEWPMQIAHGEAEGLGASPRFHAQCVGGERRDEALDAADHVGATEAIVAWINEAFPHAAIAAVGHRIVHGGARFLAPALIDDAVLAYLRTLIPLAPLHQPHNLGGVEAAQAAFPGVPQVACFDTAFHRGHTFVNDAYALPRDYYRRGLRRFGFHGLSYEFIAHRLREIDPTAACGRVVVAHLGNGASLCAMQDGRSVATTMGFSALEGLPMGTRCGAIDPGLLLYLLEHEKMSVAALTRLLYSESGLLGLSELSQDMRALEASDSPQAKEAIAYFAHRVKMEIAALAATMNGLDALVFTGGIGEHSARLRAATLDGLGWLGVSLNAEANARGDARISDFTSHVPVYVSPTDEEAMIARHAMEATGLARVAA</sequence>
<dbReference type="PRINTS" id="PR00471">
    <property type="entry name" value="ACETATEKNASE"/>
</dbReference>
<evidence type="ECO:0000256" key="9">
    <source>
        <dbReference type="HAMAP-Rule" id="MF_00020"/>
    </source>
</evidence>
<dbReference type="NCBIfam" id="TIGR00016">
    <property type="entry name" value="ackA"/>
    <property type="match status" value="1"/>
</dbReference>
<dbReference type="PROSITE" id="PS01075">
    <property type="entry name" value="ACETATE_KINASE_1"/>
    <property type="match status" value="1"/>
</dbReference>
<dbReference type="InterPro" id="IPR004372">
    <property type="entry name" value="Ac/propionate_kinase"/>
</dbReference>
<evidence type="ECO:0000313" key="11">
    <source>
        <dbReference type="EMBL" id="MEF3365870.1"/>
    </source>
</evidence>
<dbReference type="Pfam" id="PF00871">
    <property type="entry name" value="Acetate_kinase"/>
    <property type="match status" value="1"/>
</dbReference>
<evidence type="ECO:0000256" key="10">
    <source>
        <dbReference type="RuleBase" id="RU003835"/>
    </source>
</evidence>
<keyword evidence="6 9" id="KW-0418">Kinase</keyword>
<evidence type="ECO:0000256" key="8">
    <source>
        <dbReference type="ARBA" id="ARBA00022842"/>
    </source>
</evidence>
<dbReference type="EC" id="2.7.2.1" evidence="9"/>
<keyword evidence="2 9" id="KW-0963">Cytoplasm</keyword>
<keyword evidence="12" id="KW-1185">Reference proteome</keyword>
<feature type="binding site" evidence="9">
    <location>
        <position position="9"/>
    </location>
    <ligand>
        <name>Mg(2+)</name>
        <dbReference type="ChEBI" id="CHEBI:18420"/>
    </ligand>
</feature>
<dbReference type="Gene3D" id="3.30.420.40">
    <property type="match status" value="2"/>
</dbReference>